<dbReference type="Pfam" id="PF14054">
    <property type="entry name" value="DUF4249"/>
    <property type="match status" value="1"/>
</dbReference>
<comment type="caution">
    <text evidence="1">The sequence shown here is derived from an EMBL/GenBank/DDBJ whole genome shotgun (WGS) entry which is preliminary data.</text>
</comment>
<reference evidence="1 2" key="1">
    <citation type="submission" date="2018-06" db="EMBL/GenBank/DDBJ databases">
        <title>Genomic Encyclopedia of Archaeal and Bacterial Type Strains, Phase II (KMG-II): from individual species to whole genera.</title>
        <authorList>
            <person name="Goeker M."/>
        </authorList>
    </citation>
    <scope>NUCLEOTIDE SEQUENCE [LARGE SCALE GENOMIC DNA]</scope>
    <source>
        <strain evidence="1 2">DSM 6779</strain>
    </source>
</reference>
<evidence type="ECO:0000313" key="1">
    <source>
        <dbReference type="EMBL" id="PZX19150.1"/>
    </source>
</evidence>
<accession>A0A2W7NH25</accession>
<gene>
    <name evidence="1" type="ORF">LX69_00817</name>
</gene>
<name>A0A2W7NH25_9BACT</name>
<evidence type="ECO:0000313" key="2">
    <source>
        <dbReference type="Proteomes" id="UP000249239"/>
    </source>
</evidence>
<dbReference type="PROSITE" id="PS51257">
    <property type="entry name" value="PROKAR_LIPOPROTEIN"/>
    <property type="match status" value="1"/>
</dbReference>
<dbReference type="OrthoDB" id="1117670at2"/>
<dbReference type="InterPro" id="IPR025345">
    <property type="entry name" value="DUF4249"/>
</dbReference>
<proteinExistence type="predicted"/>
<protein>
    <submittedName>
        <fullName evidence="1">Uncharacterized protein DUF4249</fullName>
    </submittedName>
</protein>
<dbReference type="EMBL" id="QKZK01000005">
    <property type="protein sequence ID" value="PZX19150.1"/>
    <property type="molecule type" value="Genomic_DNA"/>
</dbReference>
<organism evidence="1 2">
    <name type="scientific">Breznakibacter xylanolyticus</name>
    <dbReference type="NCBI Taxonomy" id="990"/>
    <lineage>
        <taxon>Bacteria</taxon>
        <taxon>Pseudomonadati</taxon>
        <taxon>Bacteroidota</taxon>
        <taxon>Bacteroidia</taxon>
        <taxon>Marinilabiliales</taxon>
        <taxon>Marinilabiliaceae</taxon>
        <taxon>Breznakibacter</taxon>
    </lineage>
</organism>
<sequence length="292" mass="32812">MKQQYLYIASIVALLITACNEDIDLKLNSSARRLVVESFITTDTMRQSVRLTFSGDYFNNQPMPAVTGAAVILRADGDELSLTEDNQHPGYYFTPDDFFGKQGVTYQLLVNNVDANNDGTPETYQAESTMPLRFPGDSIQIGFQKNWNLWKVMLFANDPANVENYYAFSVSRNDSLLTSKISDYEQADDEFFDGNDIDGVWVFGLKNNDEQYKLRKGDKVTLDVMNINETFFDYLNAIDTETSSRNPLFSGAPANVPGNISNGALGIFTTYAISSLSTINTKTKEEWLKELE</sequence>
<keyword evidence="2" id="KW-1185">Reference proteome</keyword>
<dbReference type="AlphaFoldDB" id="A0A2W7NH25"/>
<dbReference type="RefSeq" id="WP_111444534.1">
    <property type="nucleotide sequence ID" value="NZ_QKZK01000005.1"/>
</dbReference>
<dbReference type="Proteomes" id="UP000249239">
    <property type="component" value="Unassembled WGS sequence"/>
</dbReference>